<dbReference type="Gene3D" id="4.10.75.10">
    <property type="entry name" value="Elafin-like"/>
    <property type="match status" value="1"/>
</dbReference>
<feature type="domain" description="WAP" evidence="2">
    <location>
        <begin position="56"/>
        <end position="93"/>
    </location>
</feature>
<feature type="signal peptide" evidence="1">
    <location>
        <begin position="1"/>
        <end position="26"/>
    </location>
</feature>
<reference evidence="3" key="1">
    <citation type="journal article" date="2013" name="Fish Shellfish Immunol.">
        <title>Differences in gene organization between type I and type II crustins in the morotoge shrimp, Pandalopsis japonica.</title>
        <authorList>
            <person name="Kim B."/>
            <person name="Kim M."/>
            <person name="Kim A.R."/>
            <person name="Yi M."/>
            <person name="Choi J.H."/>
            <person name="Park H."/>
            <person name="Park W."/>
            <person name="Kim H.W."/>
        </authorList>
    </citation>
    <scope>NUCLEOTIDE SEQUENCE</scope>
</reference>
<dbReference type="PROSITE" id="PS51257">
    <property type="entry name" value="PROKAR_LIPOPROTEIN"/>
    <property type="match status" value="1"/>
</dbReference>
<dbReference type="SUPFAM" id="SSF57256">
    <property type="entry name" value="Elafin-like"/>
    <property type="match status" value="1"/>
</dbReference>
<dbReference type="InterPro" id="IPR008197">
    <property type="entry name" value="WAP_dom"/>
</dbReference>
<dbReference type="AlphaFoldDB" id="T1W2Z9"/>
<organism evidence="3">
    <name type="scientific">Pandalus japonicus</name>
    <name type="common">Morotoge shrimp</name>
    <name type="synonym">Pandalopsis dispar var. japonica</name>
    <dbReference type="NCBI Taxonomy" id="666362"/>
    <lineage>
        <taxon>Eukaryota</taxon>
        <taxon>Metazoa</taxon>
        <taxon>Ecdysozoa</taxon>
        <taxon>Arthropoda</taxon>
        <taxon>Crustacea</taxon>
        <taxon>Multicrustacea</taxon>
        <taxon>Malacostraca</taxon>
        <taxon>Eumalacostraca</taxon>
        <taxon>Eucarida</taxon>
        <taxon>Decapoda</taxon>
        <taxon>Pleocyemata</taxon>
        <taxon>Caridea</taxon>
        <taxon>Pandaloidea</taxon>
        <taxon>Pandalidae</taxon>
        <taxon>Pandalus</taxon>
    </lineage>
</organism>
<sequence length="104" mass="11220">MMKPTTTTTTTTVLMLLVGLIACASSLTIIPGQPGDSCTQYCEEGGFGNYICCDDHPGRCPAFRPVCLGLPVQSCEHDGHCAVYEKCCADFCHPGSQRICKRKE</sequence>
<dbReference type="GO" id="GO:0030414">
    <property type="term" value="F:peptidase inhibitor activity"/>
    <property type="evidence" value="ECO:0007669"/>
    <property type="project" value="InterPro"/>
</dbReference>
<proteinExistence type="predicted"/>
<name>T1W2Z9_PANJP</name>
<dbReference type="GO" id="GO:0005576">
    <property type="term" value="C:extracellular region"/>
    <property type="evidence" value="ECO:0007669"/>
    <property type="project" value="InterPro"/>
</dbReference>
<dbReference type="InterPro" id="IPR036645">
    <property type="entry name" value="Elafin-like_sf"/>
</dbReference>
<accession>T1W2Z9</accession>
<dbReference type="Pfam" id="PF00095">
    <property type="entry name" value="WAP"/>
    <property type="match status" value="1"/>
</dbReference>
<evidence type="ECO:0000256" key="1">
    <source>
        <dbReference type="SAM" id="SignalP"/>
    </source>
</evidence>
<evidence type="ECO:0000313" key="3">
    <source>
        <dbReference type="EMBL" id="AGU01541.1"/>
    </source>
</evidence>
<keyword evidence="1" id="KW-0732">Signal</keyword>
<evidence type="ECO:0000259" key="2">
    <source>
        <dbReference type="Pfam" id="PF00095"/>
    </source>
</evidence>
<protein>
    <submittedName>
        <fullName evidence="3">Antimicrobial peptide type 1 Id</fullName>
    </submittedName>
</protein>
<gene>
    <name evidence="3" type="primary">crusId</name>
</gene>
<feature type="chain" id="PRO_5004585454" evidence="1">
    <location>
        <begin position="27"/>
        <end position="104"/>
    </location>
</feature>
<dbReference type="EMBL" id="KC608995">
    <property type="protein sequence ID" value="AGU01541.1"/>
    <property type="molecule type" value="Genomic_DNA"/>
</dbReference>